<evidence type="ECO:0000256" key="1">
    <source>
        <dbReference type="SAM" id="MobiDB-lite"/>
    </source>
</evidence>
<dbReference type="EMBL" id="ML213518">
    <property type="protein sequence ID" value="TFK48760.1"/>
    <property type="molecule type" value="Genomic_DNA"/>
</dbReference>
<keyword evidence="4" id="KW-1185">Reference proteome</keyword>
<dbReference type="STRING" id="5364.A0A5C3MUJ8"/>
<sequence>MAGDIDDRVEKENVTVAQAPPAKRVRKKAPEKASNGREDPKIVRRKGKISGQLSGLIEMPLDVLFEIFGSLLPLDLLRLSWTSKNLRLTLMRRSSRSLWLQVLSNVQGLPACPEDLTEPQWAVLVSYPCCHYCRTLNCQTIIWNCRPLAALGISVYNLFAWLPYHVIISKGIYIFPKPEADDFIRNILSFSSRDEAASYLEAQEKSLSSTKEHADSCYQWQEREKERRSADLQSIRESRRKAIETKLYEAGMGDQLNALLIWNGDDFAAHPAVYQPKVLTERVWSNIKPSLVKFLHEKKAERLEEERVKDILRRDSMVVDAYQEWLRDMSPTEAFPSTADICLTEEFERFTTMGGDVASAMRELSDAVSQLPRLVDEWRADAKLELCQLLPSLPDDYPDRDNAWKEPRRLQLATTIFRCQSCEELVHYPRVLVHSCLTKFSRSSSSCTGEHADGPAEETDIRLLALQCKPWSCDGGRLVYDTRASGLARSLVAACGLSPDATTKDRMDELNARFTCLARRCVVGGCRPHQAMAWNTAIDHRLNGIHRHRDHFDGFKRLSERDTRHAIRLEYKHEAAFENLAYPWMTVKLGRLTSGWHCTVCREVLPSRRHKIEAHMAEHDIEPDADMEEFMYQHPDKYRFRWPLPVKMKVKETCLCRSKKCKECSRGIAGRSKPVRKK</sequence>
<gene>
    <name evidence="3" type="ORF">OE88DRAFT_502041</name>
</gene>
<dbReference type="InterPro" id="IPR036047">
    <property type="entry name" value="F-box-like_dom_sf"/>
</dbReference>
<evidence type="ECO:0000313" key="4">
    <source>
        <dbReference type="Proteomes" id="UP000305948"/>
    </source>
</evidence>
<name>A0A5C3MUJ8_9AGAM</name>
<proteinExistence type="predicted"/>
<dbReference type="AlphaFoldDB" id="A0A5C3MUJ8"/>
<feature type="domain" description="F-box" evidence="2">
    <location>
        <begin position="53"/>
        <end position="102"/>
    </location>
</feature>
<dbReference type="PROSITE" id="PS50181">
    <property type="entry name" value="FBOX"/>
    <property type="match status" value="1"/>
</dbReference>
<feature type="compositionally biased region" description="Basic and acidic residues" evidence="1">
    <location>
        <begin position="28"/>
        <end position="41"/>
    </location>
</feature>
<dbReference type="SUPFAM" id="SSF81383">
    <property type="entry name" value="F-box domain"/>
    <property type="match status" value="1"/>
</dbReference>
<dbReference type="Proteomes" id="UP000305948">
    <property type="component" value="Unassembled WGS sequence"/>
</dbReference>
<evidence type="ECO:0000259" key="2">
    <source>
        <dbReference type="PROSITE" id="PS50181"/>
    </source>
</evidence>
<evidence type="ECO:0000313" key="3">
    <source>
        <dbReference type="EMBL" id="TFK48760.1"/>
    </source>
</evidence>
<protein>
    <recommendedName>
        <fullName evidence="2">F-box domain-containing protein</fullName>
    </recommendedName>
</protein>
<dbReference type="InterPro" id="IPR001810">
    <property type="entry name" value="F-box_dom"/>
</dbReference>
<feature type="region of interest" description="Disordered" evidence="1">
    <location>
        <begin position="1"/>
        <end position="41"/>
    </location>
</feature>
<feature type="compositionally biased region" description="Basic and acidic residues" evidence="1">
    <location>
        <begin position="1"/>
        <end position="13"/>
    </location>
</feature>
<reference evidence="3 4" key="1">
    <citation type="journal article" date="2019" name="Nat. Ecol. Evol.">
        <title>Megaphylogeny resolves global patterns of mushroom evolution.</title>
        <authorList>
            <person name="Varga T."/>
            <person name="Krizsan K."/>
            <person name="Foldi C."/>
            <person name="Dima B."/>
            <person name="Sanchez-Garcia M."/>
            <person name="Sanchez-Ramirez S."/>
            <person name="Szollosi G.J."/>
            <person name="Szarkandi J.G."/>
            <person name="Papp V."/>
            <person name="Albert L."/>
            <person name="Andreopoulos W."/>
            <person name="Angelini C."/>
            <person name="Antonin V."/>
            <person name="Barry K.W."/>
            <person name="Bougher N.L."/>
            <person name="Buchanan P."/>
            <person name="Buyck B."/>
            <person name="Bense V."/>
            <person name="Catcheside P."/>
            <person name="Chovatia M."/>
            <person name="Cooper J."/>
            <person name="Damon W."/>
            <person name="Desjardin D."/>
            <person name="Finy P."/>
            <person name="Geml J."/>
            <person name="Haridas S."/>
            <person name="Hughes K."/>
            <person name="Justo A."/>
            <person name="Karasinski D."/>
            <person name="Kautmanova I."/>
            <person name="Kiss B."/>
            <person name="Kocsube S."/>
            <person name="Kotiranta H."/>
            <person name="LaButti K.M."/>
            <person name="Lechner B.E."/>
            <person name="Liimatainen K."/>
            <person name="Lipzen A."/>
            <person name="Lukacs Z."/>
            <person name="Mihaltcheva S."/>
            <person name="Morgado L.N."/>
            <person name="Niskanen T."/>
            <person name="Noordeloos M.E."/>
            <person name="Ohm R.A."/>
            <person name="Ortiz-Santana B."/>
            <person name="Ovrebo C."/>
            <person name="Racz N."/>
            <person name="Riley R."/>
            <person name="Savchenko A."/>
            <person name="Shiryaev A."/>
            <person name="Soop K."/>
            <person name="Spirin V."/>
            <person name="Szebenyi C."/>
            <person name="Tomsovsky M."/>
            <person name="Tulloss R.E."/>
            <person name="Uehling J."/>
            <person name="Grigoriev I.V."/>
            <person name="Vagvolgyi C."/>
            <person name="Papp T."/>
            <person name="Martin F.M."/>
            <person name="Miettinen O."/>
            <person name="Hibbett D.S."/>
            <person name="Nagy L.G."/>
        </authorList>
    </citation>
    <scope>NUCLEOTIDE SEQUENCE [LARGE SCALE GENOMIC DNA]</scope>
    <source>
        <strain evidence="3 4">OMC1185</strain>
    </source>
</reference>
<organism evidence="3 4">
    <name type="scientific">Heliocybe sulcata</name>
    <dbReference type="NCBI Taxonomy" id="5364"/>
    <lineage>
        <taxon>Eukaryota</taxon>
        <taxon>Fungi</taxon>
        <taxon>Dikarya</taxon>
        <taxon>Basidiomycota</taxon>
        <taxon>Agaricomycotina</taxon>
        <taxon>Agaricomycetes</taxon>
        <taxon>Gloeophyllales</taxon>
        <taxon>Gloeophyllaceae</taxon>
        <taxon>Heliocybe</taxon>
    </lineage>
</organism>
<dbReference type="OrthoDB" id="2322499at2759"/>
<accession>A0A5C3MUJ8</accession>